<dbReference type="InterPro" id="IPR036971">
    <property type="entry name" value="PDEase_catalytic_dom_sf"/>
</dbReference>
<keyword evidence="7" id="KW-1185">Reference proteome</keyword>
<comment type="cofactor">
    <cofactor evidence="1">
        <name>a divalent metal cation</name>
        <dbReference type="ChEBI" id="CHEBI:60240"/>
    </cofactor>
</comment>
<comment type="similarity">
    <text evidence="2">Belongs to the cyclic nucleotide phosphodiesterase family.</text>
</comment>
<dbReference type="Gene3D" id="1.10.1300.10">
    <property type="entry name" value="3'5'-cyclic nucleotide phosphodiesterase, catalytic domain"/>
    <property type="match status" value="1"/>
</dbReference>
<organism evidence="6 7">
    <name type="scientific">Nesidiocoris tenuis</name>
    <dbReference type="NCBI Taxonomy" id="355587"/>
    <lineage>
        <taxon>Eukaryota</taxon>
        <taxon>Metazoa</taxon>
        <taxon>Ecdysozoa</taxon>
        <taxon>Arthropoda</taxon>
        <taxon>Hexapoda</taxon>
        <taxon>Insecta</taxon>
        <taxon>Pterygota</taxon>
        <taxon>Neoptera</taxon>
        <taxon>Paraneoptera</taxon>
        <taxon>Hemiptera</taxon>
        <taxon>Heteroptera</taxon>
        <taxon>Panheteroptera</taxon>
        <taxon>Cimicomorpha</taxon>
        <taxon>Miridae</taxon>
        <taxon>Dicyphina</taxon>
        <taxon>Nesidiocoris</taxon>
    </lineage>
</organism>
<dbReference type="Proteomes" id="UP001307889">
    <property type="component" value="Chromosome 14"/>
</dbReference>
<dbReference type="InterPro" id="IPR029016">
    <property type="entry name" value="GAF-like_dom_sf"/>
</dbReference>
<evidence type="ECO:0000256" key="1">
    <source>
        <dbReference type="ARBA" id="ARBA00001968"/>
    </source>
</evidence>
<evidence type="ECO:0000259" key="4">
    <source>
        <dbReference type="Pfam" id="PF00233"/>
    </source>
</evidence>
<accession>A0ABN7BDY5</accession>
<gene>
    <name evidence="6" type="ORF">NTJ_15293</name>
</gene>
<dbReference type="EMBL" id="AP028922">
    <property type="protein sequence ID" value="BET02474.1"/>
    <property type="molecule type" value="Genomic_DNA"/>
</dbReference>
<feature type="domain" description="PDEase" evidence="4">
    <location>
        <begin position="502"/>
        <end position="736"/>
    </location>
</feature>
<dbReference type="SUPFAM" id="SSF55781">
    <property type="entry name" value="GAF domain-like"/>
    <property type="match status" value="2"/>
</dbReference>
<dbReference type="InterPro" id="IPR003018">
    <property type="entry name" value="GAF"/>
</dbReference>
<proteinExistence type="inferred from homology"/>
<dbReference type="InterPro" id="IPR002073">
    <property type="entry name" value="PDEase_catalytic_dom"/>
</dbReference>
<evidence type="ECO:0000313" key="6">
    <source>
        <dbReference type="EMBL" id="BET02474.1"/>
    </source>
</evidence>
<dbReference type="Pfam" id="PF01590">
    <property type="entry name" value="GAF"/>
    <property type="match status" value="1"/>
</dbReference>
<protein>
    <recommendedName>
        <fullName evidence="3">3',5'-cyclic-GMP phosphodiesterase</fullName>
        <ecNumber evidence="3">3.1.4.35</ecNumber>
    </recommendedName>
</protein>
<feature type="domain" description="GAF" evidence="5">
    <location>
        <begin position="258"/>
        <end position="393"/>
    </location>
</feature>
<name>A0ABN7BDY5_9HEMI</name>
<dbReference type="Gene3D" id="3.30.450.40">
    <property type="match status" value="2"/>
</dbReference>
<evidence type="ECO:0000256" key="2">
    <source>
        <dbReference type="ARBA" id="ARBA00007648"/>
    </source>
</evidence>
<dbReference type="SUPFAM" id="SSF109604">
    <property type="entry name" value="HD-domain/PDEase-like"/>
    <property type="match status" value="1"/>
</dbReference>
<evidence type="ECO:0000313" key="7">
    <source>
        <dbReference type="Proteomes" id="UP001307889"/>
    </source>
</evidence>
<dbReference type="EC" id="3.1.4.35" evidence="3"/>
<evidence type="ECO:0000256" key="3">
    <source>
        <dbReference type="ARBA" id="ARBA00012319"/>
    </source>
</evidence>
<sequence>MDMLGLKDSSNARAEKRMEALKDTSRGEWEDILKAAAPFVYLRRTESLQSTKELAKMTRKSFKCIKLHRNNFEIPTLSHFVNSGNIPSYILDAGLTLKKCTKSTKMTLYLKDGRHNELYQYNQHLTTSSHRVNFKIEKGTRLAAYVAHSKQYIVTEDCGNDPRFPLGLGWKNSIRRPALCLPLVTPDTLELYGVLVLTRDAMGRPYKKKHVEACLNLLTAVGMTIQEDHGSLRTDRTGTLFDYLTQLIGIFFCEPLGLNRFFSELVVSARIALRAETSVFYTLANIDDLGGIELNMFMESGKSESHRKKRWLSLRRSRTVAARVVTSRQTCSLSRRELLEHDYKLSIYRPVPCHSVLAVPIYFNQRVIGVVELLNKLDEEKFSKADEQLMERIQTFYDITLSAFVMKEDMKRLLARMEVTKNLLEFHMQPCPHEYEILQSTSVAIPREINTLYFQAEKYTKYELLVLARAIIKSVLGSRYFKVVNINKLLLMVVKTMPNHPFHNFAHCFSTFHIVAFIISQDKDFFTFSEKEDLLFTALCHGAGKQQMIQTTAESEAIVQTRNEWKTFNINETMIYIEIILKVCGVLPPSEDFEEYRVKLRNIQNMMVECYQKSYEAEGSEFVERLVQAEFKWNHPVDRQMMLKTCMIVASHHIHYNHFMPSVSALLCLLEEMRREVAQLSKPNASCKALDEIPFNLNDDRNLRDIAKEQVVFLDKRVLPWIELLNTLFPTTRAIYYNCVDLKETWEDLLTLRTEETWFPDVSMDTEAREKVLKIVNALDRSHQKEESIMSASAFIPNTESNIFNINSESRL</sequence>
<evidence type="ECO:0000259" key="5">
    <source>
        <dbReference type="Pfam" id="PF01590"/>
    </source>
</evidence>
<reference evidence="6 7" key="1">
    <citation type="submission" date="2023-09" db="EMBL/GenBank/DDBJ databases">
        <title>Nesidiocoris tenuis whole genome shotgun sequence.</title>
        <authorList>
            <person name="Shibata T."/>
            <person name="Shimoda M."/>
            <person name="Kobayashi T."/>
            <person name="Uehara T."/>
        </authorList>
    </citation>
    <scope>NUCLEOTIDE SEQUENCE [LARGE SCALE GENOMIC DNA]</scope>
    <source>
        <strain evidence="6 7">Japan</strain>
    </source>
</reference>
<dbReference type="Pfam" id="PF00233">
    <property type="entry name" value="PDEase_I"/>
    <property type="match status" value="1"/>
</dbReference>